<sequence>MGVTTSVFITLMSFCLSDNAIPDSSRSRNDNLRLRTLPTPYARNPGESTPGKRKTENRRTGYAYTTPSVQTRGGTQRQKR</sequence>
<reference evidence="3" key="2">
    <citation type="submission" date="2020-06" db="EMBL/GenBank/DDBJ databases">
        <authorList>
            <person name="Sheffer M."/>
        </authorList>
    </citation>
    <scope>NUCLEOTIDE SEQUENCE</scope>
</reference>
<keyword evidence="2" id="KW-0732">Signal</keyword>
<protein>
    <recommendedName>
        <fullName evidence="5">Secreted protein</fullName>
    </recommendedName>
</protein>
<reference evidence="3" key="1">
    <citation type="journal article" date="2020" name="bioRxiv">
        <title>Chromosome-level reference genome of the European wasp spider Argiope bruennichi: a resource for studies on range expansion and evolutionary adaptation.</title>
        <authorList>
            <person name="Sheffer M.M."/>
            <person name="Hoppe A."/>
            <person name="Krehenwinkel H."/>
            <person name="Uhl G."/>
            <person name="Kuss A.W."/>
            <person name="Jensen L."/>
            <person name="Jensen C."/>
            <person name="Gillespie R.G."/>
            <person name="Hoff K.J."/>
            <person name="Prost S."/>
        </authorList>
    </citation>
    <scope>NUCLEOTIDE SEQUENCE</scope>
</reference>
<evidence type="ECO:0000313" key="4">
    <source>
        <dbReference type="Proteomes" id="UP000807504"/>
    </source>
</evidence>
<name>A0A8T0FQB7_ARGBR</name>
<accession>A0A8T0FQB7</accession>
<comment type="caution">
    <text evidence="3">The sequence shown here is derived from an EMBL/GenBank/DDBJ whole genome shotgun (WGS) entry which is preliminary data.</text>
</comment>
<evidence type="ECO:0008006" key="5">
    <source>
        <dbReference type="Google" id="ProtNLM"/>
    </source>
</evidence>
<dbReference type="EMBL" id="JABXBU010000003">
    <property type="protein sequence ID" value="KAF8791660.1"/>
    <property type="molecule type" value="Genomic_DNA"/>
</dbReference>
<keyword evidence="4" id="KW-1185">Reference proteome</keyword>
<evidence type="ECO:0000256" key="1">
    <source>
        <dbReference type="SAM" id="MobiDB-lite"/>
    </source>
</evidence>
<feature type="chain" id="PRO_5035781623" description="Secreted protein" evidence="2">
    <location>
        <begin position="18"/>
        <end position="80"/>
    </location>
</feature>
<dbReference type="Proteomes" id="UP000807504">
    <property type="component" value="Unassembled WGS sequence"/>
</dbReference>
<evidence type="ECO:0000256" key="2">
    <source>
        <dbReference type="SAM" id="SignalP"/>
    </source>
</evidence>
<gene>
    <name evidence="3" type="ORF">HNY73_003355</name>
</gene>
<feature type="region of interest" description="Disordered" evidence="1">
    <location>
        <begin position="19"/>
        <end position="80"/>
    </location>
</feature>
<proteinExistence type="predicted"/>
<dbReference type="AlphaFoldDB" id="A0A8T0FQB7"/>
<feature type="compositionally biased region" description="Polar residues" evidence="1">
    <location>
        <begin position="63"/>
        <end position="80"/>
    </location>
</feature>
<organism evidence="3 4">
    <name type="scientific">Argiope bruennichi</name>
    <name type="common">Wasp spider</name>
    <name type="synonym">Aranea bruennichi</name>
    <dbReference type="NCBI Taxonomy" id="94029"/>
    <lineage>
        <taxon>Eukaryota</taxon>
        <taxon>Metazoa</taxon>
        <taxon>Ecdysozoa</taxon>
        <taxon>Arthropoda</taxon>
        <taxon>Chelicerata</taxon>
        <taxon>Arachnida</taxon>
        <taxon>Araneae</taxon>
        <taxon>Araneomorphae</taxon>
        <taxon>Entelegynae</taxon>
        <taxon>Araneoidea</taxon>
        <taxon>Araneidae</taxon>
        <taxon>Argiope</taxon>
    </lineage>
</organism>
<feature type="signal peptide" evidence="2">
    <location>
        <begin position="1"/>
        <end position="17"/>
    </location>
</feature>
<evidence type="ECO:0000313" key="3">
    <source>
        <dbReference type="EMBL" id="KAF8791660.1"/>
    </source>
</evidence>